<dbReference type="EMBL" id="CP002363">
    <property type="protein sequence ID" value="ADV64391.1"/>
    <property type="molecule type" value="Genomic_DNA"/>
</dbReference>
<evidence type="ECO:0000313" key="1">
    <source>
        <dbReference type="EMBL" id="ADV64391.1"/>
    </source>
</evidence>
<reference evidence="2" key="1">
    <citation type="submission" date="2010-11" db="EMBL/GenBank/DDBJ databases">
        <title>The complete genome of Desulfurococcus mucosus DSM 2162.</title>
        <authorList>
            <consortium name="US DOE Joint Genome Institute (JGI-PGF)"/>
            <person name="Lucas S."/>
            <person name="Copeland A."/>
            <person name="Lapidus A."/>
            <person name="Bruce D."/>
            <person name="Goodwin L."/>
            <person name="Pitluck S."/>
            <person name="Kyrpides N."/>
            <person name="Mavromatis K."/>
            <person name="Pagani I."/>
            <person name="Ivanova N."/>
            <person name="Ovchinnikova G."/>
            <person name="Chertkov O."/>
            <person name="Held B."/>
            <person name="Brettin T."/>
            <person name="Detter J.C."/>
            <person name="Tapia R."/>
            <person name="Han C."/>
            <person name="Land M."/>
            <person name="Hauser L."/>
            <person name="Markowitz V."/>
            <person name="Cheng J.-F."/>
            <person name="Hugenholtz P."/>
            <person name="Woyke T."/>
            <person name="Wu D."/>
            <person name="Wirth R."/>
            <person name="Bilek Y."/>
            <person name="Hader T."/>
            <person name="Klenk H.-P."/>
            <person name="Eisen J.A."/>
        </authorList>
    </citation>
    <scope>NUCLEOTIDE SEQUENCE [LARGE SCALE GENOMIC DNA]</scope>
    <source>
        <strain evidence="2">ATCC 35584 / DSM 2162 / JCM 9187 / O7/1</strain>
    </source>
</reference>
<dbReference type="Proteomes" id="UP000001068">
    <property type="component" value="Chromosome"/>
</dbReference>
<protein>
    <submittedName>
        <fullName evidence="1">Uncharacterized conserved protein UCP037214</fullName>
    </submittedName>
</protein>
<dbReference type="RefSeq" id="WP_013561613.1">
    <property type="nucleotide sequence ID" value="NC_014961.1"/>
</dbReference>
<dbReference type="InterPro" id="IPR017140">
    <property type="entry name" value="ThermoDBP-RPs_arc"/>
</dbReference>
<dbReference type="HOGENOM" id="CLU_095959_0_0_2"/>
<reference evidence="1 2" key="2">
    <citation type="journal article" date="2011" name="Stand. Genomic Sci.">
        <title>Complete genome sequence of Desulfurococcus mucosus type strain (O7/1).</title>
        <authorList>
            <person name="Wirth R."/>
            <person name="Chertkov O."/>
            <person name="Held B."/>
            <person name="Lapidus A."/>
            <person name="Nolan M."/>
            <person name="Lucas S."/>
            <person name="Hammon N."/>
            <person name="Deshpande S."/>
            <person name="Cheng J.F."/>
            <person name="Tapia R."/>
            <person name="Han C."/>
            <person name="Goodwin L."/>
            <person name="Pitluck S."/>
            <person name="Liolios K."/>
            <person name="Ioanna P."/>
            <person name="Ivanova N."/>
            <person name="Mavromatis K."/>
            <person name="Mikhailova N."/>
            <person name="Pati A."/>
            <person name="Chen A."/>
            <person name="Palaniappan K."/>
            <person name="Land M."/>
            <person name="Hauser L."/>
            <person name="Chang Y.J."/>
            <person name="Jeffries C.D."/>
            <person name="Bilek Y."/>
            <person name="Hader T."/>
            <person name="Rohde M."/>
            <person name="Spring S."/>
            <person name="Sikorski J."/>
            <person name="Goker M."/>
            <person name="Woyke T."/>
            <person name="Bristow J."/>
            <person name="Eisen J.A."/>
            <person name="Markowitz V."/>
            <person name="Hugenholtz P."/>
            <person name="Kyrpides N.C."/>
            <person name="Klenk H.P."/>
        </authorList>
    </citation>
    <scope>NUCLEOTIDE SEQUENCE [LARGE SCALE GENOMIC DNA]</scope>
    <source>
        <strain evidence="2">ATCC 35584 / DSM 2162 / JCM 9187 / O7/1</strain>
    </source>
</reference>
<dbReference type="GeneID" id="10152756"/>
<accession>E8RAI1</accession>
<dbReference type="Pfam" id="PF10015">
    <property type="entry name" value="ThermoDBP-RP_arch"/>
    <property type="match status" value="1"/>
</dbReference>
<name>E8RAI1_DESM0</name>
<evidence type="ECO:0000313" key="2">
    <source>
        <dbReference type="Proteomes" id="UP000001068"/>
    </source>
</evidence>
<gene>
    <name evidence="1" type="ordered locus">Desmu_0072</name>
</gene>
<sequence length="263" mass="28872">MSEKTSGELNTGIIIAGAYAGKVRRTLYAQLSSRVKTDKEFAREVARASGELNMLLYHILVGELKVNKGDAVRVRVKYVVEGEPGRIKWLYDSLRLEVFKRVPDEEVEGAVNKVIAEKLREIQEQYKEAPSREEAEKILSGEEAGETGLEAVKPGGDPLDSVGSLDVIGETVEGGYLLKITGKDGSSMGVVTLAPSGEDVALDAILLGDGDKVYRYLARVRGRVDQYIEAPGKIIEELRKAKPSQLNREDAAKLIEEKMKLLI</sequence>
<organism evidence="1 2">
    <name type="scientific">Desulfurococcus mucosus (strain ATCC 35584 / DSM 2162 / JCM 9187 / O7/1)</name>
    <dbReference type="NCBI Taxonomy" id="765177"/>
    <lineage>
        <taxon>Archaea</taxon>
        <taxon>Thermoproteota</taxon>
        <taxon>Thermoprotei</taxon>
        <taxon>Desulfurococcales</taxon>
        <taxon>Desulfurococcaceae</taxon>
        <taxon>Desulfurococcus</taxon>
    </lineage>
</organism>
<proteinExistence type="predicted"/>
<dbReference type="OrthoDB" id="15362at2157"/>
<dbReference type="KEGG" id="dmu:Desmu_0072"/>
<dbReference type="STRING" id="765177.Desmu_0072"/>
<keyword evidence="2" id="KW-1185">Reference proteome</keyword>
<dbReference type="eggNOG" id="arCOG03772">
    <property type="taxonomic scope" value="Archaea"/>
</dbReference>
<dbReference type="AlphaFoldDB" id="E8RAI1"/>